<dbReference type="AlphaFoldDB" id="A0A371QWK5"/>
<dbReference type="EMBL" id="NMUE01000032">
    <property type="protein sequence ID" value="RFA94659.1"/>
    <property type="molecule type" value="Genomic_DNA"/>
</dbReference>
<accession>A0A371QWK5</accession>
<keyword evidence="1" id="KW-0472">Membrane</keyword>
<dbReference type="EMBL" id="NMUF01000048">
    <property type="protein sequence ID" value="RFA95865.1"/>
    <property type="molecule type" value="Genomic_DNA"/>
</dbReference>
<evidence type="ECO:0000313" key="4">
    <source>
        <dbReference type="EMBL" id="RFA95865.1"/>
    </source>
</evidence>
<gene>
    <name evidence="3" type="ORF">CGL51_09340</name>
    <name evidence="4" type="ORF">CGL52_12105</name>
    <name evidence="2" type="ORF">HA333_11375</name>
</gene>
<dbReference type="OrthoDB" id="379090at2157"/>
<reference evidence="2" key="2">
    <citation type="journal article" date="2020" name="bioRxiv">
        <title>A rank-normalized archaeal taxonomy based on genome phylogeny resolves widespread incomplete and uneven classifications.</title>
        <authorList>
            <person name="Rinke C."/>
            <person name="Chuvochina M."/>
            <person name="Mussig A.J."/>
            <person name="Chaumeil P.-A."/>
            <person name="Waite D.W."/>
            <person name="Whitman W.B."/>
            <person name="Parks D.H."/>
            <person name="Hugenholtz P."/>
        </authorList>
    </citation>
    <scope>NUCLEOTIDE SEQUENCE</scope>
    <source>
        <strain evidence="2">UBA8839</strain>
    </source>
</reference>
<dbReference type="GeneID" id="1465471"/>
<feature type="transmembrane region" description="Helical" evidence="1">
    <location>
        <begin position="12"/>
        <end position="29"/>
    </location>
</feature>
<dbReference type="Proteomes" id="UP000257123">
    <property type="component" value="Unassembled WGS sequence"/>
</dbReference>
<dbReference type="RefSeq" id="WP_011007707.1">
    <property type="nucleotide sequence ID" value="NZ_DUJP01000038.1"/>
</dbReference>
<feature type="transmembrane region" description="Helical" evidence="1">
    <location>
        <begin position="104"/>
        <end position="124"/>
    </location>
</feature>
<protein>
    <recommendedName>
        <fullName evidence="7">P. aerophilum family 3 protein</fullName>
    </recommendedName>
</protein>
<dbReference type="Proteomes" id="UP000256877">
    <property type="component" value="Unassembled WGS sequence"/>
</dbReference>
<evidence type="ECO:0000256" key="1">
    <source>
        <dbReference type="SAM" id="Phobius"/>
    </source>
</evidence>
<dbReference type="Proteomes" id="UP000651120">
    <property type="component" value="Unassembled WGS sequence"/>
</dbReference>
<evidence type="ECO:0000313" key="2">
    <source>
        <dbReference type="EMBL" id="HII48004.1"/>
    </source>
</evidence>
<reference evidence="5 6" key="1">
    <citation type="submission" date="2017-07" db="EMBL/GenBank/DDBJ databases">
        <title>Draft genome sequence of aerobic hyperthermophilic archaea, Pyrobaculum aerophilum YKB31 and YKB32.</title>
        <authorList>
            <person name="Mochizuki T."/>
            <person name="Berliner A.J."/>
            <person name="Yoshida-Takashima Y."/>
            <person name="Takaki Y."/>
            <person name="Nunoura T."/>
            <person name="Takai K."/>
        </authorList>
    </citation>
    <scope>NUCLEOTIDE SEQUENCE [LARGE SCALE GENOMIC DNA]</scope>
    <source>
        <strain evidence="3 6">YKB31</strain>
        <strain evidence="4 5">YKB32</strain>
    </source>
</reference>
<sequence>MLTVLDKARNFLLFSLLFSLFTYIVYYWGGGVWRTALYAVGFFSFYAAYFDGLRGRPRWTLLYFAAYLVAYMGVHFGFARAVVHVLMATMLFGPLLYGNGVGRLASLAFFWLGAVTSAVVVNGLGRLYRMAVPPAYDVLPTALPSPYDAPLYLLGYIVLWQIHCISHRWGGEIRCPKWR</sequence>
<evidence type="ECO:0008006" key="7">
    <source>
        <dbReference type="Google" id="ProtNLM"/>
    </source>
</evidence>
<name>A0A371QWK5_9CREN</name>
<keyword evidence="1" id="KW-0812">Transmembrane</keyword>
<keyword evidence="1" id="KW-1133">Transmembrane helix</keyword>
<dbReference type="EMBL" id="DUJP01000038">
    <property type="protein sequence ID" value="HII48004.1"/>
    <property type="molecule type" value="Genomic_DNA"/>
</dbReference>
<evidence type="ECO:0000313" key="5">
    <source>
        <dbReference type="Proteomes" id="UP000256877"/>
    </source>
</evidence>
<feature type="transmembrane region" description="Helical" evidence="1">
    <location>
        <begin position="35"/>
        <end position="52"/>
    </location>
</feature>
<organism evidence="3 6">
    <name type="scientific">Pyrobaculum aerophilum</name>
    <dbReference type="NCBI Taxonomy" id="13773"/>
    <lineage>
        <taxon>Archaea</taxon>
        <taxon>Thermoproteota</taxon>
        <taxon>Thermoprotei</taxon>
        <taxon>Thermoproteales</taxon>
        <taxon>Thermoproteaceae</taxon>
        <taxon>Pyrobaculum</taxon>
    </lineage>
</organism>
<comment type="caution">
    <text evidence="3">The sequence shown here is derived from an EMBL/GenBank/DDBJ whole genome shotgun (WGS) entry which is preliminary data.</text>
</comment>
<evidence type="ECO:0000313" key="3">
    <source>
        <dbReference type="EMBL" id="RFA94659.1"/>
    </source>
</evidence>
<feature type="transmembrane region" description="Helical" evidence="1">
    <location>
        <begin position="64"/>
        <end position="92"/>
    </location>
</feature>
<evidence type="ECO:0000313" key="6">
    <source>
        <dbReference type="Proteomes" id="UP000257123"/>
    </source>
</evidence>
<proteinExistence type="predicted"/>